<dbReference type="Gene3D" id="3.40.50.300">
    <property type="entry name" value="P-loop containing nucleotide triphosphate hydrolases"/>
    <property type="match status" value="1"/>
</dbReference>
<evidence type="ECO:0000256" key="5">
    <source>
        <dbReference type="ARBA" id="ARBA00022777"/>
    </source>
</evidence>
<dbReference type="EMBL" id="JBHTGQ010000031">
    <property type="protein sequence ID" value="MFC7750927.1"/>
    <property type="molecule type" value="Genomic_DNA"/>
</dbReference>
<protein>
    <recommendedName>
        <fullName evidence="2">non-specific protein-tyrosine kinase</fullName>
        <ecNumber evidence="2">2.7.10.2</ecNumber>
    </recommendedName>
</protein>
<dbReference type="SUPFAM" id="SSF52540">
    <property type="entry name" value="P-loop containing nucleoside triphosphate hydrolases"/>
    <property type="match status" value="1"/>
</dbReference>
<evidence type="ECO:0000313" key="10">
    <source>
        <dbReference type="EMBL" id="MFC7750927.1"/>
    </source>
</evidence>
<keyword evidence="5 10" id="KW-0418">Kinase</keyword>
<keyword evidence="11" id="KW-1185">Reference proteome</keyword>
<feature type="domain" description="AAA" evidence="9">
    <location>
        <begin position="40"/>
        <end position="180"/>
    </location>
</feature>
<dbReference type="PANTHER" id="PTHR32309">
    <property type="entry name" value="TYROSINE-PROTEIN KINASE"/>
    <property type="match status" value="1"/>
</dbReference>
<reference evidence="11" key="1">
    <citation type="journal article" date="2019" name="Int. J. Syst. Evol. Microbiol.">
        <title>The Global Catalogue of Microorganisms (GCM) 10K type strain sequencing project: providing services to taxonomists for standard genome sequencing and annotation.</title>
        <authorList>
            <consortium name="The Broad Institute Genomics Platform"/>
            <consortium name="The Broad Institute Genome Sequencing Center for Infectious Disease"/>
            <person name="Wu L."/>
            <person name="Ma J."/>
        </authorList>
    </citation>
    <scope>NUCLEOTIDE SEQUENCE [LARGE SCALE GENOMIC DNA]</scope>
    <source>
        <strain evidence="11">JCM 18657</strain>
    </source>
</reference>
<gene>
    <name evidence="10" type="ORF">ACFQWB_13450</name>
</gene>
<comment type="caution">
    <text evidence="10">The sequence shown here is derived from an EMBL/GenBank/DDBJ whole genome shotgun (WGS) entry which is preliminary data.</text>
</comment>
<dbReference type="Proteomes" id="UP001596528">
    <property type="component" value="Unassembled WGS sequence"/>
</dbReference>
<name>A0ABW2V468_9BACL</name>
<evidence type="ECO:0000256" key="6">
    <source>
        <dbReference type="ARBA" id="ARBA00022840"/>
    </source>
</evidence>
<evidence type="ECO:0000313" key="11">
    <source>
        <dbReference type="Proteomes" id="UP001596528"/>
    </source>
</evidence>
<dbReference type="CDD" id="cd05387">
    <property type="entry name" value="BY-kinase"/>
    <property type="match status" value="1"/>
</dbReference>
<comment type="similarity">
    <text evidence="1">Belongs to the CpsD/CapB family.</text>
</comment>
<dbReference type="RefSeq" id="WP_138789264.1">
    <property type="nucleotide sequence ID" value="NZ_JBHTGQ010000031.1"/>
</dbReference>
<dbReference type="GO" id="GO:0004715">
    <property type="term" value="F:non-membrane spanning protein tyrosine kinase activity"/>
    <property type="evidence" value="ECO:0007669"/>
    <property type="project" value="UniProtKB-EC"/>
</dbReference>
<dbReference type="EC" id="2.7.10.2" evidence="2"/>
<sequence>MPRDNAAVLVTDLNDGVRSVEDYKVLRTNLEYEFLRKGSKVLLVNSMKPAEGKTATAANLAIVFAQAGRNVLLVDGNLRKPALHDVFRRLNHRGLSDALAGYSDPMEIVQPTEFAGLDLVSGGTATPSPTELLASEKACMALESWKAHYDLILIDSPAAESRTDAMIAAGFSDGVLLVIKHRTVKPEELLSWKHGILRAGANLVGFAYVN</sequence>
<evidence type="ECO:0000259" key="9">
    <source>
        <dbReference type="Pfam" id="PF13614"/>
    </source>
</evidence>
<dbReference type="InterPro" id="IPR005702">
    <property type="entry name" value="Wzc-like_C"/>
</dbReference>
<evidence type="ECO:0000256" key="7">
    <source>
        <dbReference type="ARBA" id="ARBA00023137"/>
    </source>
</evidence>
<evidence type="ECO:0000256" key="1">
    <source>
        <dbReference type="ARBA" id="ARBA00007316"/>
    </source>
</evidence>
<dbReference type="Pfam" id="PF13614">
    <property type="entry name" value="AAA_31"/>
    <property type="match status" value="1"/>
</dbReference>
<dbReference type="NCBIfam" id="TIGR01007">
    <property type="entry name" value="eps_fam"/>
    <property type="match status" value="1"/>
</dbReference>
<comment type="catalytic activity">
    <reaction evidence="8">
        <text>L-tyrosyl-[protein] + ATP = O-phospho-L-tyrosyl-[protein] + ADP + H(+)</text>
        <dbReference type="Rhea" id="RHEA:10596"/>
        <dbReference type="Rhea" id="RHEA-COMP:10136"/>
        <dbReference type="Rhea" id="RHEA-COMP:20101"/>
        <dbReference type="ChEBI" id="CHEBI:15378"/>
        <dbReference type="ChEBI" id="CHEBI:30616"/>
        <dbReference type="ChEBI" id="CHEBI:46858"/>
        <dbReference type="ChEBI" id="CHEBI:61978"/>
        <dbReference type="ChEBI" id="CHEBI:456216"/>
        <dbReference type="EC" id="2.7.10.2"/>
    </reaction>
</comment>
<dbReference type="InterPro" id="IPR027417">
    <property type="entry name" value="P-loop_NTPase"/>
</dbReference>
<evidence type="ECO:0000256" key="3">
    <source>
        <dbReference type="ARBA" id="ARBA00022679"/>
    </source>
</evidence>
<accession>A0ABW2V468</accession>
<evidence type="ECO:0000256" key="4">
    <source>
        <dbReference type="ARBA" id="ARBA00022741"/>
    </source>
</evidence>
<keyword evidence="3 10" id="KW-0808">Transferase</keyword>
<keyword evidence="4" id="KW-0547">Nucleotide-binding</keyword>
<evidence type="ECO:0000256" key="2">
    <source>
        <dbReference type="ARBA" id="ARBA00011903"/>
    </source>
</evidence>
<proteinExistence type="inferred from homology"/>
<keyword evidence="6" id="KW-0067">ATP-binding</keyword>
<organism evidence="10 11">
    <name type="scientific">Paenibacillus thermoaerophilus</name>
    <dbReference type="NCBI Taxonomy" id="1215385"/>
    <lineage>
        <taxon>Bacteria</taxon>
        <taxon>Bacillati</taxon>
        <taxon>Bacillota</taxon>
        <taxon>Bacilli</taxon>
        <taxon>Bacillales</taxon>
        <taxon>Paenibacillaceae</taxon>
        <taxon>Paenibacillus</taxon>
    </lineage>
</organism>
<dbReference type="InterPro" id="IPR025669">
    <property type="entry name" value="AAA_dom"/>
</dbReference>
<dbReference type="PANTHER" id="PTHR32309:SF13">
    <property type="entry name" value="FERRIC ENTEROBACTIN TRANSPORT PROTEIN FEPE"/>
    <property type="match status" value="1"/>
</dbReference>
<keyword evidence="7" id="KW-0829">Tyrosine-protein kinase</keyword>
<dbReference type="InterPro" id="IPR050445">
    <property type="entry name" value="Bact_polysacc_biosynth/exp"/>
</dbReference>
<evidence type="ECO:0000256" key="8">
    <source>
        <dbReference type="ARBA" id="ARBA00051245"/>
    </source>
</evidence>